<dbReference type="InterPro" id="IPR053209">
    <property type="entry name" value="Gramillin-biosynth_MTr"/>
</dbReference>
<dbReference type="PANTHER" id="PTHR47643:SF2">
    <property type="entry name" value="TPR DOMAIN PROTEIN (AFU_ORTHOLOGUE AFUA_5G12710)"/>
    <property type="match status" value="1"/>
</dbReference>
<dbReference type="InterPro" id="IPR011990">
    <property type="entry name" value="TPR-like_helical_dom_sf"/>
</dbReference>
<dbReference type="PANTHER" id="PTHR47643">
    <property type="entry name" value="TPR DOMAIN PROTEIN (AFU_ORTHOLOGUE AFUA_5G12710)"/>
    <property type="match status" value="1"/>
</dbReference>
<proteinExistence type="predicted"/>
<dbReference type="Pfam" id="PF00856">
    <property type="entry name" value="SET"/>
    <property type="match status" value="1"/>
</dbReference>
<organism evidence="2 3">
    <name type="scientific">Fusarium albosuccineum</name>
    <dbReference type="NCBI Taxonomy" id="1237068"/>
    <lineage>
        <taxon>Eukaryota</taxon>
        <taxon>Fungi</taxon>
        <taxon>Dikarya</taxon>
        <taxon>Ascomycota</taxon>
        <taxon>Pezizomycotina</taxon>
        <taxon>Sordariomycetes</taxon>
        <taxon>Hypocreomycetidae</taxon>
        <taxon>Hypocreales</taxon>
        <taxon>Nectriaceae</taxon>
        <taxon>Fusarium</taxon>
        <taxon>Fusarium decemcellulare species complex</taxon>
    </lineage>
</organism>
<dbReference type="EMBL" id="JAADYS010002709">
    <property type="protein sequence ID" value="KAF4455900.1"/>
    <property type="molecule type" value="Genomic_DNA"/>
</dbReference>
<evidence type="ECO:0000313" key="2">
    <source>
        <dbReference type="EMBL" id="KAF4455900.1"/>
    </source>
</evidence>
<dbReference type="OrthoDB" id="438641at2759"/>
<sequence>MDIKDVSKEDHYLTFMKKVQSAAERAARRKGQFVRDHPPPQLLVASFMMKIHAASISPLSSQENVVSTTQVPAPYPPCIVAAEDLKPISIAEMRLETHHRGRKVVLRVLTPPDRMTAIMAIVEDQMATAVLLQLYHQPVEAVVPAKEILTPDMVCILKEPFFKCATDGSYSLRVDHPSDFIWLNEGDERIPAKWAPSVIELNKDSKSIRMQGNDAVQGQQWAEAHRLYSSAIEAAQTSDERNFAFLNRSLANLRLGRPEKALSDAFEGTDSQSPSERALFREARASYETGAFERCLEKLQELSGSYPENKAASSELHRVKARLKEQQSGEYSFINMYKQAKMSPPVIDCATFSRPVEIRQSPGRGRGLFTTRPVSAGELLLCEKAFAYIWAGDDESTKRINILMNLVTKRMVMGGQALLLTEIVQKLYHGSQLSREFENLHHANYQNVVVAECDGVSVVDSFLVDKIISLNVFGSPRTSQETYLNERISTANLTETQQSEYTTSGIWLLASRINHSCAGNCRRSFIGDMQIVRATKDLAAGTELLFSYRYPGLFESYQEAQRHFENWGFTCDCELCMARKITPASFLRRRKVLFNEMRALFRNINAVNIPKLRRSLKSLEETYTEKNVKAPRLDVSGSYFGVGSYLIMNGQLKNGAILVLKGFEALGYSIIACPPNETANPPRLEVQRWGMFDNSVPFAFYNLFNVYRAMSPELCPAAKKYLEISYSIVVGEKETVKDAFPGIA</sequence>
<accession>A0A8H4KTI0</accession>
<dbReference type="CDD" id="cd20071">
    <property type="entry name" value="SET_SMYD"/>
    <property type="match status" value="1"/>
</dbReference>
<keyword evidence="3" id="KW-1185">Reference proteome</keyword>
<dbReference type="SMART" id="SM00317">
    <property type="entry name" value="SET"/>
    <property type="match status" value="1"/>
</dbReference>
<dbReference type="SUPFAM" id="SSF82199">
    <property type="entry name" value="SET domain"/>
    <property type="match status" value="1"/>
</dbReference>
<dbReference type="Gene3D" id="1.25.40.10">
    <property type="entry name" value="Tetratricopeptide repeat domain"/>
    <property type="match status" value="1"/>
</dbReference>
<dbReference type="InterPro" id="IPR046341">
    <property type="entry name" value="SET_dom_sf"/>
</dbReference>
<gene>
    <name evidence="2" type="ORF">FALBO_15540</name>
</gene>
<comment type="caution">
    <text evidence="2">The sequence shown here is derived from an EMBL/GenBank/DDBJ whole genome shotgun (WGS) entry which is preliminary data.</text>
</comment>
<reference evidence="2 3" key="1">
    <citation type="submission" date="2020-01" db="EMBL/GenBank/DDBJ databases">
        <title>Identification and distribution of gene clusters putatively required for synthesis of sphingolipid metabolism inhibitors in phylogenetically diverse species of the filamentous fungus Fusarium.</title>
        <authorList>
            <person name="Kim H.-S."/>
            <person name="Busman M."/>
            <person name="Brown D.W."/>
            <person name="Divon H."/>
            <person name="Uhlig S."/>
            <person name="Proctor R.H."/>
        </authorList>
    </citation>
    <scope>NUCLEOTIDE SEQUENCE [LARGE SCALE GENOMIC DNA]</scope>
    <source>
        <strain evidence="2 3">NRRL 20459</strain>
    </source>
</reference>
<dbReference type="PROSITE" id="PS50280">
    <property type="entry name" value="SET"/>
    <property type="match status" value="1"/>
</dbReference>
<dbReference type="InterPro" id="IPR001214">
    <property type="entry name" value="SET_dom"/>
</dbReference>
<dbReference type="Gene3D" id="2.170.270.10">
    <property type="entry name" value="SET domain"/>
    <property type="match status" value="1"/>
</dbReference>
<protein>
    <submittedName>
        <fullName evidence="2">TPR domain</fullName>
    </submittedName>
</protein>
<name>A0A8H4KTI0_9HYPO</name>
<evidence type="ECO:0000313" key="3">
    <source>
        <dbReference type="Proteomes" id="UP000554235"/>
    </source>
</evidence>
<dbReference type="AlphaFoldDB" id="A0A8H4KTI0"/>
<evidence type="ECO:0000259" key="1">
    <source>
        <dbReference type="PROSITE" id="PS50280"/>
    </source>
</evidence>
<feature type="domain" description="SET" evidence="1">
    <location>
        <begin position="354"/>
        <end position="549"/>
    </location>
</feature>
<dbReference type="SUPFAM" id="SSF48452">
    <property type="entry name" value="TPR-like"/>
    <property type="match status" value="1"/>
</dbReference>
<dbReference type="Proteomes" id="UP000554235">
    <property type="component" value="Unassembled WGS sequence"/>
</dbReference>